<sequence>MEKMAGNGERPSRKSAFIWAVLPGLPKVKWPVKVLDLDEQEEIYLVYCKADNAEFTVQFKKAVPFHYESKEIYEESLFALRRKEKLREAFVEDYQWVFEIRLMNLQIHCIQLIRLQRSR</sequence>
<gene>
    <name evidence="1" type="ORF">OFUS_LOCUS22974</name>
</gene>
<evidence type="ECO:0000313" key="1">
    <source>
        <dbReference type="EMBL" id="CAH1798899.1"/>
    </source>
</evidence>
<evidence type="ECO:0000313" key="2">
    <source>
        <dbReference type="Proteomes" id="UP000749559"/>
    </source>
</evidence>
<name>A0A8J1XPD0_OWEFU</name>
<dbReference type="OrthoDB" id="7462577at2759"/>
<accession>A0A8J1XPD0</accession>
<dbReference type="AlphaFoldDB" id="A0A8J1XPD0"/>
<keyword evidence="2" id="KW-1185">Reference proteome</keyword>
<protein>
    <submittedName>
        <fullName evidence="1">Uncharacterized protein</fullName>
    </submittedName>
</protein>
<dbReference type="Proteomes" id="UP000749559">
    <property type="component" value="Unassembled WGS sequence"/>
</dbReference>
<dbReference type="EMBL" id="CAIIXF020000011">
    <property type="protein sequence ID" value="CAH1798899.1"/>
    <property type="molecule type" value="Genomic_DNA"/>
</dbReference>
<comment type="caution">
    <text evidence="1">The sequence shown here is derived from an EMBL/GenBank/DDBJ whole genome shotgun (WGS) entry which is preliminary data.</text>
</comment>
<proteinExistence type="predicted"/>
<organism evidence="1 2">
    <name type="scientific">Owenia fusiformis</name>
    <name type="common">Polychaete worm</name>
    <dbReference type="NCBI Taxonomy" id="6347"/>
    <lineage>
        <taxon>Eukaryota</taxon>
        <taxon>Metazoa</taxon>
        <taxon>Spiralia</taxon>
        <taxon>Lophotrochozoa</taxon>
        <taxon>Annelida</taxon>
        <taxon>Polychaeta</taxon>
        <taxon>Sedentaria</taxon>
        <taxon>Canalipalpata</taxon>
        <taxon>Sabellida</taxon>
        <taxon>Oweniida</taxon>
        <taxon>Oweniidae</taxon>
        <taxon>Owenia</taxon>
    </lineage>
</organism>
<reference evidence="1" key="1">
    <citation type="submission" date="2022-03" db="EMBL/GenBank/DDBJ databases">
        <authorList>
            <person name="Martin C."/>
        </authorList>
    </citation>
    <scope>NUCLEOTIDE SEQUENCE</scope>
</reference>